<keyword evidence="4" id="KW-1185">Reference proteome</keyword>
<feature type="signal peptide" evidence="1">
    <location>
        <begin position="1"/>
        <end position="18"/>
    </location>
</feature>
<dbReference type="AlphaFoldDB" id="A0A849VKR6"/>
<evidence type="ECO:0000313" key="3">
    <source>
        <dbReference type="EMBL" id="NOU53023.1"/>
    </source>
</evidence>
<name>A0A849VKR6_9GAMM</name>
<dbReference type="Gene3D" id="3.40.50.1820">
    <property type="entry name" value="alpha/beta hydrolase"/>
    <property type="match status" value="1"/>
</dbReference>
<feature type="domain" description="Serine aminopeptidase S33" evidence="2">
    <location>
        <begin position="126"/>
        <end position="247"/>
    </location>
</feature>
<feature type="chain" id="PRO_5032359747" evidence="1">
    <location>
        <begin position="19"/>
        <end position="451"/>
    </location>
</feature>
<comment type="caution">
    <text evidence="3">The sequence shown here is derived from an EMBL/GenBank/DDBJ whole genome shotgun (WGS) entry which is preliminary data.</text>
</comment>
<evidence type="ECO:0000313" key="4">
    <source>
        <dbReference type="Proteomes" id="UP000586305"/>
    </source>
</evidence>
<dbReference type="Pfam" id="PF12146">
    <property type="entry name" value="Hydrolase_4"/>
    <property type="match status" value="1"/>
</dbReference>
<dbReference type="Proteomes" id="UP000586305">
    <property type="component" value="Unassembled WGS sequence"/>
</dbReference>
<reference evidence="3 4" key="1">
    <citation type="submission" date="2020-04" db="EMBL/GenBank/DDBJ databases">
        <title>Pseudoalteromonas caenipelagi sp. nov., isolated from a tidal flat.</title>
        <authorList>
            <person name="Park S."/>
            <person name="Yoon J.-H."/>
        </authorList>
    </citation>
    <scope>NUCLEOTIDE SEQUENCE [LARGE SCALE GENOMIC DNA]</scope>
    <source>
        <strain evidence="3 4">JBTF-M23</strain>
    </source>
</reference>
<protein>
    <submittedName>
        <fullName evidence="3">Alpha/beta fold hydrolase</fullName>
    </submittedName>
</protein>
<evidence type="ECO:0000259" key="2">
    <source>
        <dbReference type="Pfam" id="PF12146"/>
    </source>
</evidence>
<keyword evidence="3" id="KW-0378">Hydrolase</keyword>
<dbReference type="InterPro" id="IPR022742">
    <property type="entry name" value="Hydrolase_4"/>
</dbReference>
<organism evidence="3 4">
    <name type="scientific">Pseudoalteromonas caenipelagi</name>
    <dbReference type="NCBI Taxonomy" id="2726988"/>
    <lineage>
        <taxon>Bacteria</taxon>
        <taxon>Pseudomonadati</taxon>
        <taxon>Pseudomonadota</taxon>
        <taxon>Gammaproteobacteria</taxon>
        <taxon>Alteromonadales</taxon>
        <taxon>Pseudoalteromonadaceae</taxon>
        <taxon>Pseudoalteromonas</taxon>
    </lineage>
</organism>
<sequence length="451" mass="50341">MKLLFVLFCLCAAINVLAVQSLAHQKPYEKNCVDTAQNWQNLSQAQKEGAYRFANEQGVIAYPIEQSERFSVYIAKTKALISSRNIRANQPCPILTPVAKALGYTAEQLTVADLVAPFELRQANDERAILLIHGLTDSPFTFHYLGAAFHQQGYTVRTVLLPGHATAPSDLKHVELSHWQNTVGYAIARTAKDFKQFAILGYSTGAALAIANVAKSPPENLRAMALISPASEPHNKHGWLAKWIAKIPFVEWIDEDADLDFAKYESFPWQAAALADEAMNLLKHVSLPKALPLFTAFSEVDSTIDSTATLAMLKRFGDKNQKVENHTLYFYGNPRAAIAQLPEDYEILQPTCTHTACDKVIDMSHIGILQPPSHPYYGFKGIYRSCGGYLNDLTKYLECKQHSAPLLGERTKSNMSHTVPLQRLTFNPAYDDFTYRLSNFLNDAMPNHVHP</sequence>
<proteinExistence type="predicted"/>
<keyword evidence="1" id="KW-0732">Signal</keyword>
<dbReference type="InterPro" id="IPR029058">
    <property type="entry name" value="AB_hydrolase_fold"/>
</dbReference>
<dbReference type="RefSeq" id="WP_171628055.1">
    <property type="nucleotide sequence ID" value="NZ_JABBPG010000014.1"/>
</dbReference>
<accession>A0A849VKR6</accession>
<gene>
    <name evidence="3" type="ORF">HG263_21205</name>
</gene>
<dbReference type="GO" id="GO:0016787">
    <property type="term" value="F:hydrolase activity"/>
    <property type="evidence" value="ECO:0007669"/>
    <property type="project" value="UniProtKB-KW"/>
</dbReference>
<evidence type="ECO:0000256" key="1">
    <source>
        <dbReference type="SAM" id="SignalP"/>
    </source>
</evidence>
<dbReference type="EMBL" id="JABBPG010000014">
    <property type="protein sequence ID" value="NOU53023.1"/>
    <property type="molecule type" value="Genomic_DNA"/>
</dbReference>
<dbReference type="SUPFAM" id="SSF53474">
    <property type="entry name" value="alpha/beta-Hydrolases"/>
    <property type="match status" value="1"/>
</dbReference>